<accession>A0ACC3CK89</accession>
<gene>
    <name evidence="1" type="ORF">I4F81_012849</name>
</gene>
<dbReference type="EMBL" id="CM020620">
    <property type="protein sequence ID" value="KAK1870387.1"/>
    <property type="molecule type" value="Genomic_DNA"/>
</dbReference>
<organism evidence="1 2">
    <name type="scientific">Pyropia yezoensis</name>
    <name type="common">Susabi-nori</name>
    <name type="synonym">Porphyra yezoensis</name>
    <dbReference type="NCBI Taxonomy" id="2788"/>
    <lineage>
        <taxon>Eukaryota</taxon>
        <taxon>Rhodophyta</taxon>
        <taxon>Bangiophyceae</taxon>
        <taxon>Bangiales</taxon>
        <taxon>Bangiaceae</taxon>
        <taxon>Pyropia</taxon>
    </lineage>
</organism>
<keyword evidence="2" id="KW-1185">Reference proteome</keyword>
<sequence>MLIKEELIAQDMRRVGEVAEIAKQVGDTLMPVIHAKMEELKTEGSVSWPNRPVEEIRAAPALVFPTKIFRQVYAKVMAARVLALASTQSARGDVITPLFPPACKAQSTVTGAGLWGLTATMKREISTDSAFTPEAGLYYPHVSGERLIKRTDCLYRLSRGLVQQLLKGNARMPHPALVVIA</sequence>
<evidence type="ECO:0000313" key="1">
    <source>
        <dbReference type="EMBL" id="KAK1870387.1"/>
    </source>
</evidence>
<protein>
    <submittedName>
        <fullName evidence="1">Uncharacterized protein</fullName>
    </submittedName>
</protein>
<proteinExistence type="predicted"/>
<comment type="caution">
    <text evidence="1">The sequence shown here is derived from an EMBL/GenBank/DDBJ whole genome shotgun (WGS) entry which is preliminary data.</text>
</comment>
<name>A0ACC3CK89_PYRYE</name>
<evidence type="ECO:0000313" key="2">
    <source>
        <dbReference type="Proteomes" id="UP000798662"/>
    </source>
</evidence>
<reference evidence="1" key="1">
    <citation type="submission" date="2019-11" db="EMBL/GenBank/DDBJ databases">
        <title>Nori genome reveals adaptations in red seaweeds to the harsh intertidal environment.</title>
        <authorList>
            <person name="Wang D."/>
            <person name="Mao Y."/>
        </authorList>
    </citation>
    <scope>NUCLEOTIDE SEQUENCE</scope>
    <source>
        <tissue evidence="1">Gametophyte</tissue>
    </source>
</reference>
<dbReference type="Proteomes" id="UP000798662">
    <property type="component" value="Chromosome 3"/>
</dbReference>